<feature type="domain" description="PiggyBac transposable element-derived protein" evidence="3">
    <location>
        <begin position="131"/>
        <end position="492"/>
    </location>
</feature>
<name>A0AAD7YCW3_MYTSE</name>
<keyword evidence="5" id="KW-1185">Reference proteome</keyword>
<evidence type="ECO:0000259" key="3">
    <source>
        <dbReference type="Pfam" id="PF13843"/>
    </source>
</evidence>
<dbReference type="AlphaFoldDB" id="A0AAD7YCW3"/>
<dbReference type="PANTHER" id="PTHR46599:SF3">
    <property type="entry name" value="PIGGYBAC TRANSPOSABLE ELEMENT-DERIVED PROTEIN 4"/>
    <property type="match status" value="1"/>
</dbReference>
<evidence type="ECO:0000256" key="1">
    <source>
        <dbReference type="SAM" id="MobiDB-lite"/>
    </source>
</evidence>
<dbReference type="PANTHER" id="PTHR46599">
    <property type="entry name" value="PIGGYBAC TRANSPOSABLE ELEMENT-DERIVED PROTEIN 4"/>
    <property type="match status" value="1"/>
</dbReference>
<reference evidence="4" key="1">
    <citation type="submission" date="2023-03" db="EMBL/GenBank/DDBJ databases">
        <title>Chromosome-level genomes of two armyworms, Mythimna separata and Mythimna loreyi, provide insights into the biosynthesis and reception of sex pheromones.</title>
        <authorList>
            <person name="Zhao H."/>
        </authorList>
    </citation>
    <scope>NUCLEOTIDE SEQUENCE</scope>
    <source>
        <strain evidence="4">BeijingLab</strain>
        <tissue evidence="4">Pupa</tissue>
    </source>
</reference>
<evidence type="ECO:0000313" key="5">
    <source>
        <dbReference type="Proteomes" id="UP001231518"/>
    </source>
</evidence>
<feature type="region of interest" description="Disordered" evidence="1">
    <location>
        <begin position="1"/>
        <end position="104"/>
    </location>
</feature>
<evidence type="ECO:0000313" key="4">
    <source>
        <dbReference type="EMBL" id="KAJ8710273.1"/>
    </source>
</evidence>
<feature type="compositionally biased region" description="Acidic residues" evidence="1">
    <location>
        <begin position="24"/>
        <end position="54"/>
    </location>
</feature>
<organism evidence="4 5">
    <name type="scientific">Mythimna separata</name>
    <name type="common">Oriental armyworm</name>
    <name type="synonym">Pseudaletia separata</name>
    <dbReference type="NCBI Taxonomy" id="271217"/>
    <lineage>
        <taxon>Eukaryota</taxon>
        <taxon>Metazoa</taxon>
        <taxon>Ecdysozoa</taxon>
        <taxon>Arthropoda</taxon>
        <taxon>Hexapoda</taxon>
        <taxon>Insecta</taxon>
        <taxon>Pterygota</taxon>
        <taxon>Neoptera</taxon>
        <taxon>Endopterygota</taxon>
        <taxon>Lepidoptera</taxon>
        <taxon>Glossata</taxon>
        <taxon>Ditrysia</taxon>
        <taxon>Noctuoidea</taxon>
        <taxon>Noctuidae</taxon>
        <taxon>Noctuinae</taxon>
        <taxon>Hadenini</taxon>
        <taxon>Mythimna</taxon>
    </lineage>
</organism>
<proteinExistence type="predicted"/>
<comment type="caution">
    <text evidence="4">The sequence shown here is derived from an EMBL/GenBank/DDBJ whole genome shotgun (WGS) entry which is preliminary data.</text>
</comment>
<feature type="compositionally biased region" description="Polar residues" evidence="1">
    <location>
        <begin position="69"/>
        <end position="104"/>
    </location>
</feature>
<gene>
    <name evidence="4" type="ORF">PYW07_009639</name>
</gene>
<sequence length="598" mass="69769">MDCGEGPSGSKRRRKQVFTTLNDSDIEETLYDDDSEDDYQPDEEESASDSEDEVNLSNFILQPPRPRLSSYTAQDQDLETSSPTVSGTEEQVQPNQLSELSSTTDWTTTDEMLKIDFTKSNQFYGEVAGVNPIDYFNFFFSEDFLSMICTETNAQAQRLLNNRPSREGPGRRKDFSRITGWKPIIVPELKIFLGLLFHMGTIQLSRLQDYWKKDRLFSMPIFGQQMSRNRFLLIMRCLHFTSEEESEDPLFKVRSIIDYFNNKMTECYYPGKELSLDESMVLWRGRLAFCQFIKNKRHKYGIKLYMLTEPDGLILKFRVYAGGKDIEVTGKGHAEKVVMELLQGKLNNGHELYMDNYYNSFSLAKKLLENNTYCTGTLRKDLKENPREVMKKKMRKGENCSMFREGVHVGMWKDKRVVSYITTQYEDRMVPVTNRRGQVTQKPEAISKYNEYMSGVDRQDQLLAYYPCERKTLRWYMKVAIHTFQLLFINSMKFYNKYSGQPKLSLYDYRLNIINALLPEDLSENRLSNTPRSRVSVNTHIIKKATETTSNGRLKRKPCRQCTKNKKRSDSPWYCDTCPDKPGLCVLCFDNYHSELGL</sequence>
<dbReference type="EMBL" id="JARGEI010000023">
    <property type="protein sequence ID" value="KAJ8710273.1"/>
    <property type="molecule type" value="Genomic_DNA"/>
</dbReference>
<feature type="domain" description="PiggyBac transposable element-derived protein 4 C-terminal zinc-finger" evidence="2">
    <location>
        <begin position="549"/>
        <end position="593"/>
    </location>
</feature>
<protein>
    <recommendedName>
        <fullName evidence="6">PiggyBac transposable element-derived protein 4</fullName>
    </recommendedName>
</protein>
<dbReference type="Pfam" id="PF13843">
    <property type="entry name" value="DDE_Tnp_1_7"/>
    <property type="match status" value="1"/>
</dbReference>
<dbReference type="Proteomes" id="UP001231518">
    <property type="component" value="Chromosome 23"/>
</dbReference>
<dbReference type="Pfam" id="PF13842">
    <property type="entry name" value="zf-Tnp_2"/>
    <property type="match status" value="1"/>
</dbReference>
<dbReference type="InterPro" id="IPR032718">
    <property type="entry name" value="PGBD4_Znf_C"/>
</dbReference>
<evidence type="ECO:0000259" key="2">
    <source>
        <dbReference type="Pfam" id="PF13842"/>
    </source>
</evidence>
<evidence type="ECO:0008006" key="6">
    <source>
        <dbReference type="Google" id="ProtNLM"/>
    </source>
</evidence>
<dbReference type="InterPro" id="IPR029526">
    <property type="entry name" value="PGBD"/>
</dbReference>
<accession>A0AAD7YCW3</accession>